<name>A0A554LHN5_9BACT</name>
<dbReference type="Pfam" id="PF02604">
    <property type="entry name" value="PhdYeFM_antitox"/>
    <property type="match status" value="1"/>
</dbReference>
<dbReference type="PANTHER" id="PTHR33713">
    <property type="entry name" value="ANTITOXIN YAFN-RELATED"/>
    <property type="match status" value="1"/>
</dbReference>
<reference evidence="3 4" key="1">
    <citation type="submission" date="2017-07" db="EMBL/GenBank/DDBJ databases">
        <title>Mechanisms for carbon and nitrogen cycling indicate functional differentiation within the Candidate Phyla Radiation.</title>
        <authorList>
            <person name="Danczak R.E."/>
            <person name="Johnston M.D."/>
            <person name="Kenah C."/>
            <person name="Slattery M."/>
            <person name="Wrighton K.C."/>
            <person name="Wilkins M.J."/>
        </authorList>
    </citation>
    <scope>NUCLEOTIDE SEQUENCE [LARGE SCALE GENOMIC DNA]</scope>
    <source>
        <strain evidence="3">Licking1014_85</strain>
    </source>
</reference>
<accession>A0A554LHN5</accession>
<comment type="function">
    <text evidence="2">Antitoxin component of a type II toxin-antitoxin (TA) system.</text>
</comment>
<comment type="similarity">
    <text evidence="1 2">Belongs to the phD/YefM antitoxin family.</text>
</comment>
<comment type="caution">
    <text evidence="3">The sequence shown here is derived from an EMBL/GenBank/DDBJ whole genome shotgun (WGS) entry which is preliminary data.</text>
</comment>
<evidence type="ECO:0000313" key="3">
    <source>
        <dbReference type="EMBL" id="TSC92357.1"/>
    </source>
</evidence>
<dbReference type="InterPro" id="IPR051405">
    <property type="entry name" value="phD/YefM_antitoxin"/>
</dbReference>
<dbReference type="Proteomes" id="UP000315589">
    <property type="component" value="Unassembled WGS sequence"/>
</dbReference>
<proteinExistence type="inferred from homology"/>
<dbReference type="PANTHER" id="PTHR33713:SF6">
    <property type="entry name" value="ANTITOXIN YEFM"/>
    <property type="match status" value="1"/>
</dbReference>
<evidence type="ECO:0000313" key="4">
    <source>
        <dbReference type="Proteomes" id="UP000315589"/>
    </source>
</evidence>
<dbReference type="SUPFAM" id="SSF143120">
    <property type="entry name" value="YefM-like"/>
    <property type="match status" value="1"/>
</dbReference>
<evidence type="ECO:0000256" key="1">
    <source>
        <dbReference type="ARBA" id="ARBA00009981"/>
    </source>
</evidence>
<dbReference type="InterPro" id="IPR036165">
    <property type="entry name" value="YefM-like_sf"/>
</dbReference>
<evidence type="ECO:0000256" key="2">
    <source>
        <dbReference type="RuleBase" id="RU362080"/>
    </source>
</evidence>
<organism evidence="3 4">
    <name type="scientific">Candidatus Berkelbacteria bacterium Licking1014_85</name>
    <dbReference type="NCBI Taxonomy" id="2017148"/>
    <lineage>
        <taxon>Bacteria</taxon>
        <taxon>Candidatus Berkelbacteria</taxon>
    </lineage>
</organism>
<dbReference type="AlphaFoldDB" id="A0A554LHN5"/>
<dbReference type="Gene3D" id="1.10.1220.170">
    <property type="match status" value="1"/>
</dbReference>
<gene>
    <name evidence="3" type="ORF">CEN91_483</name>
</gene>
<protein>
    <recommendedName>
        <fullName evidence="2">Antitoxin</fullName>
    </recommendedName>
</protein>
<dbReference type="NCBIfam" id="TIGR01552">
    <property type="entry name" value="phd_fam"/>
    <property type="match status" value="1"/>
</dbReference>
<sequence length="90" mass="10296">MANRTISISEGRTRLFKIADEVQKPNTYYTLTENGKPKIILISTDEYDSLVETADLVSDTGLLLKIKTAEKEIKNKQTVSWEELKYQLTN</sequence>
<dbReference type="EMBL" id="VMGI01000069">
    <property type="protein sequence ID" value="TSC92357.1"/>
    <property type="molecule type" value="Genomic_DNA"/>
</dbReference>
<dbReference type="InterPro" id="IPR006442">
    <property type="entry name" value="Antitoxin_Phd/YefM"/>
</dbReference>
<dbReference type="Gene3D" id="3.40.1620.10">
    <property type="entry name" value="YefM-like domain"/>
    <property type="match status" value="1"/>
</dbReference>